<dbReference type="Pfam" id="PF00668">
    <property type="entry name" value="Condensation"/>
    <property type="match status" value="1"/>
</dbReference>
<proteinExistence type="predicted"/>
<feature type="domain" description="Carrier" evidence="4">
    <location>
        <begin position="946"/>
        <end position="1021"/>
    </location>
</feature>
<name>A0ABT9SBK1_9BURK</name>
<evidence type="ECO:0000313" key="5">
    <source>
        <dbReference type="EMBL" id="MDP9901731.1"/>
    </source>
</evidence>
<dbReference type="Gene3D" id="3.40.50.1820">
    <property type="entry name" value="alpha/beta hydrolase"/>
    <property type="match status" value="1"/>
</dbReference>
<dbReference type="InterPro" id="IPR009081">
    <property type="entry name" value="PP-bd_ACP"/>
</dbReference>
<dbReference type="SUPFAM" id="SSF52777">
    <property type="entry name" value="CoA-dependent acyltransferases"/>
    <property type="match status" value="2"/>
</dbReference>
<dbReference type="CDD" id="cd05930">
    <property type="entry name" value="A_NRPS"/>
    <property type="match status" value="1"/>
</dbReference>
<dbReference type="InterPro" id="IPR023213">
    <property type="entry name" value="CAT-like_dom_sf"/>
</dbReference>
<accession>A0ABT9SBK1</accession>
<dbReference type="InterPro" id="IPR010071">
    <property type="entry name" value="AA_adenyl_dom"/>
</dbReference>
<evidence type="ECO:0000256" key="1">
    <source>
        <dbReference type="ARBA" id="ARBA00001957"/>
    </source>
</evidence>
<dbReference type="InterPro" id="IPR020459">
    <property type="entry name" value="AMP-binding"/>
</dbReference>
<dbReference type="Pfam" id="PF00550">
    <property type="entry name" value="PP-binding"/>
    <property type="match status" value="1"/>
</dbReference>
<dbReference type="Gene3D" id="2.30.38.10">
    <property type="entry name" value="Luciferase, Domain 3"/>
    <property type="match status" value="1"/>
</dbReference>
<dbReference type="InterPro" id="IPR020806">
    <property type="entry name" value="PKS_PP-bd"/>
</dbReference>
<dbReference type="SUPFAM" id="SSF56801">
    <property type="entry name" value="Acetyl-CoA synthetase-like"/>
    <property type="match status" value="1"/>
</dbReference>
<organism evidence="5 6">
    <name type="scientific">Variovorax ginsengisoli</name>
    <dbReference type="NCBI Taxonomy" id="363844"/>
    <lineage>
        <taxon>Bacteria</taxon>
        <taxon>Pseudomonadati</taxon>
        <taxon>Pseudomonadota</taxon>
        <taxon>Betaproteobacteria</taxon>
        <taxon>Burkholderiales</taxon>
        <taxon>Comamonadaceae</taxon>
        <taxon>Variovorax</taxon>
    </lineage>
</organism>
<dbReference type="InterPro" id="IPR029058">
    <property type="entry name" value="AB_hydrolase_fold"/>
</dbReference>
<dbReference type="PANTHER" id="PTHR45527:SF1">
    <property type="entry name" value="FATTY ACID SYNTHASE"/>
    <property type="match status" value="1"/>
</dbReference>
<evidence type="ECO:0000259" key="4">
    <source>
        <dbReference type="PROSITE" id="PS50075"/>
    </source>
</evidence>
<dbReference type="InterPro" id="IPR001242">
    <property type="entry name" value="Condensation_dom"/>
</dbReference>
<keyword evidence="3" id="KW-0597">Phosphoprotein</keyword>
<keyword evidence="6" id="KW-1185">Reference proteome</keyword>
<dbReference type="Pfam" id="PF00501">
    <property type="entry name" value="AMP-binding"/>
    <property type="match status" value="1"/>
</dbReference>
<dbReference type="NCBIfam" id="TIGR01733">
    <property type="entry name" value="AA-adenyl-dom"/>
    <property type="match status" value="1"/>
</dbReference>
<evidence type="ECO:0000256" key="3">
    <source>
        <dbReference type="ARBA" id="ARBA00022553"/>
    </source>
</evidence>
<dbReference type="RefSeq" id="WP_307691495.1">
    <property type="nucleotide sequence ID" value="NZ_JAUSRO010000013.1"/>
</dbReference>
<dbReference type="Proteomes" id="UP001226867">
    <property type="component" value="Unassembled WGS sequence"/>
</dbReference>
<dbReference type="SUPFAM" id="SSF47336">
    <property type="entry name" value="ACP-like"/>
    <property type="match status" value="1"/>
</dbReference>
<gene>
    <name evidence="5" type="ORF">J2W36_004000</name>
</gene>
<protein>
    <submittedName>
        <fullName evidence="5">Amino acid adenylation domain-containing protein</fullName>
    </submittedName>
</protein>
<reference evidence="5 6" key="1">
    <citation type="submission" date="2023-07" db="EMBL/GenBank/DDBJ databases">
        <title>Sorghum-associated microbial communities from plants grown in Nebraska, USA.</title>
        <authorList>
            <person name="Schachtman D."/>
        </authorList>
    </citation>
    <scope>NUCLEOTIDE SEQUENCE [LARGE SCALE GENOMIC DNA]</scope>
    <source>
        <strain evidence="5 6">DS1607</strain>
    </source>
</reference>
<sequence length="1046" mass="110666">MAVVFETPVPAAVPSAATTLPLSPEQRAIATMPQARHGDAVAALTLVAVIDGPLDAVRLRAAVQAAAQAHESLRSAVLQVPGLRGLRQQLLDAAPMLDWCAADARDAALADWLEAFAREPFDIAQGRVLRAALLEGDDQRHRLVLAVSALAADRASLLNLLDEIAVRYRGEEAAADEEEVFQYGQFVEWRQDLEGGDEARHGRAYWSAYAGDAADLQAPRLGVRRDGPAAQAAQAAQVLAIQRVGDAGVLAALDRAASAADLSPQTVLQAAWWLLVGRLTEGRAFVGGWQHDCRQDYEVMQGSVGVFEKILPIAVQIAPEQSFADWAVRLGGVLAAHAEAQEYWAIDAPPMTSQLEVGFAFHERRADRGWRVDAAPGPQPCFELALQVERGADELTLSLHGDAARYSAAAAQRLLMQFRTLLDAGLAQPGEPVSALPLVGAQERELLLAQHGAALDVGVLSLSAQVGCWAEVSPDAPALEAGELRLSYRDFDERINRMAHWLAGRGVKPGTLVALSLPRSAGLLVAMLASWRIGAGYLPMDPEWPAARRDAVVSDAKPSLVLEIAPDDAELGAFPASLPAHEASAHDLAYVLYTSGSTGQPKGVVIAQGQLHNYVAAASAAMQLGRCRRWALTSSVVADLGNTALFAAFFNGACLVVAGPDDTRDARAFAGFMRRCEIDALKMVPSHLEALLEDEAPVLPATLVLGGEATPRALVERLQRLAPACAIYNHYGPTETTVGVMVHRVSADDAASAVLPLTQVLGNNRVYVFDAALVPVPAGVLGAVYVGGAQVCCGYLNGDAGEAFVDDPLRPGERLYRTGDLAHVLPEGGLRLAGRADHQVKIRGFRVEPAEVEAVLLAQPGVRQAAVLAVPSNDGGVQLQAFAVGGEEDGAALVARLGALLPAHMVPARCTMLAEFPRLPNGKIDRLALLPLAEGQVPPTSTPSVAPRDALEFVLALSMAKLLQREDIGVEDDFFELGGHSLLVIKLVARIRKLLHIEVAPGVVFDHSSAGALAQALRSAQGDNAAALEQLEQLAQSHRDAAGATA</sequence>
<dbReference type="Gene3D" id="3.40.50.980">
    <property type="match status" value="2"/>
</dbReference>
<evidence type="ECO:0000313" key="6">
    <source>
        <dbReference type="Proteomes" id="UP001226867"/>
    </source>
</evidence>
<dbReference type="PROSITE" id="PS50075">
    <property type="entry name" value="CARRIER"/>
    <property type="match status" value="1"/>
</dbReference>
<keyword evidence="2" id="KW-0596">Phosphopantetheine</keyword>
<dbReference type="InterPro" id="IPR006162">
    <property type="entry name" value="Ppantetheine_attach_site"/>
</dbReference>
<evidence type="ECO:0000256" key="2">
    <source>
        <dbReference type="ARBA" id="ARBA00022450"/>
    </source>
</evidence>
<dbReference type="Gene3D" id="3.30.559.30">
    <property type="entry name" value="Nonribosomal peptide synthetase, condensation domain"/>
    <property type="match status" value="1"/>
</dbReference>
<dbReference type="PRINTS" id="PR00154">
    <property type="entry name" value="AMPBINDING"/>
</dbReference>
<dbReference type="EMBL" id="JAUSRO010000013">
    <property type="protein sequence ID" value="MDP9901731.1"/>
    <property type="molecule type" value="Genomic_DNA"/>
</dbReference>
<dbReference type="InterPro" id="IPR036736">
    <property type="entry name" value="ACP-like_sf"/>
</dbReference>
<dbReference type="PROSITE" id="PS00012">
    <property type="entry name" value="PHOSPHOPANTETHEINE"/>
    <property type="match status" value="1"/>
</dbReference>
<dbReference type="InterPro" id="IPR025110">
    <property type="entry name" value="AMP-bd_C"/>
</dbReference>
<dbReference type="SMART" id="SM00823">
    <property type="entry name" value="PKS_PP"/>
    <property type="match status" value="1"/>
</dbReference>
<dbReference type="Gene3D" id="3.30.300.30">
    <property type="match status" value="1"/>
</dbReference>
<dbReference type="InterPro" id="IPR000873">
    <property type="entry name" value="AMP-dep_synth/lig_dom"/>
</dbReference>
<dbReference type="Pfam" id="PF13193">
    <property type="entry name" value="AMP-binding_C"/>
    <property type="match status" value="1"/>
</dbReference>
<comment type="caution">
    <text evidence="5">The sequence shown here is derived from an EMBL/GenBank/DDBJ whole genome shotgun (WGS) entry which is preliminary data.</text>
</comment>
<dbReference type="PANTHER" id="PTHR45527">
    <property type="entry name" value="NONRIBOSOMAL PEPTIDE SYNTHETASE"/>
    <property type="match status" value="1"/>
</dbReference>
<dbReference type="InterPro" id="IPR020845">
    <property type="entry name" value="AMP-binding_CS"/>
</dbReference>
<dbReference type="PROSITE" id="PS00455">
    <property type="entry name" value="AMP_BINDING"/>
    <property type="match status" value="1"/>
</dbReference>
<comment type="cofactor">
    <cofactor evidence="1">
        <name>pantetheine 4'-phosphate</name>
        <dbReference type="ChEBI" id="CHEBI:47942"/>
    </cofactor>
</comment>
<dbReference type="Gene3D" id="3.30.559.10">
    <property type="entry name" value="Chloramphenicol acetyltransferase-like domain"/>
    <property type="match status" value="1"/>
</dbReference>
<dbReference type="InterPro" id="IPR045851">
    <property type="entry name" value="AMP-bd_C_sf"/>
</dbReference>